<accession>A0ACD0NXI2</accession>
<keyword evidence="1" id="KW-0378">Hydrolase</keyword>
<dbReference type="EMBL" id="KZ819916">
    <property type="protein sequence ID" value="PWN50588.1"/>
    <property type="molecule type" value="Genomic_DNA"/>
</dbReference>
<proteinExistence type="predicted"/>
<protein>
    <submittedName>
        <fullName evidence="1">Seven-hairpin glycosidase</fullName>
    </submittedName>
</protein>
<evidence type="ECO:0000313" key="1">
    <source>
        <dbReference type="EMBL" id="PWN50588.1"/>
    </source>
</evidence>
<dbReference type="Proteomes" id="UP000245626">
    <property type="component" value="Unassembled WGS sequence"/>
</dbReference>
<organism evidence="1 2">
    <name type="scientific">Violaceomyces palustris</name>
    <dbReference type="NCBI Taxonomy" id="1673888"/>
    <lineage>
        <taxon>Eukaryota</taxon>
        <taxon>Fungi</taxon>
        <taxon>Dikarya</taxon>
        <taxon>Basidiomycota</taxon>
        <taxon>Ustilaginomycotina</taxon>
        <taxon>Ustilaginomycetes</taxon>
        <taxon>Violaceomycetales</taxon>
        <taxon>Violaceomycetaceae</taxon>
        <taxon>Violaceomyces</taxon>
    </lineage>
</organism>
<name>A0ACD0NXI2_9BASI</name>
<reference evidence="1 2" key="1">
    <citation type="journal article" date="2018" name="Mol. Biol. Evol.">
        <title>Broad Genomic Sampling Reveals a Smut Pathogenic Ancestry of the Fungal Clade Ustilaginomycotina.</title>
        <authorList>
            <person name="Kijpornyongpan T."/>
            <person name="Mondo S.J."/>
            <person name="Barry K."/>
            <person name="Sandor L."/>
            <person name="Lee J."/>
            <person name="Lipzen A."/>
            <person name="Pangilinan J."/>
            <person name="LaButti K."/>
            <person name="Hainaut M."/>
            <person name="Henrissat B."/>
            <person name="Grigoriev I.V."/>
            <person name="Spatafora J.W."/>
            <person name="Aime M.C."/>
        </authorList>
    </citation>
    <scope>NUCLEOTIDE SEQUENCE [LARGE SCALE GENOMIC DNA]</scope>
    <source>
        <strain evidence="1 2">SA 807</strain>
    </source>
</reference>
<sequence>MLLPLSRNFAVLLLGLLALSSHRQGTGAVQIQSPNLSQSPTSKQRADAVKKAYVDSYNDYKKYALGYDALAPVSKKGVNYLGGWGATVVDSLTTSYVMGLQDLFQEAVDFTKRIDFTKTEQSTISLFETNIRYLGGMLSAFELGGKKETKLVDQAKIVGDHLLKGWVGVNDLPFNTLHWNNDGQPDTNSKPGIAEAGTLLIEFDRLSKYTGDPKYLQYAEKAMKAIINSKPVFPGLYAQNYDASTNQASNDYVTWGGGSDSFFEYLVKYAYLVGSDSSQPYLPTWVDSVKSSIRNLITSPQGTDRKDLKYLTDYSASNGGNLPRFSHLGCFVGGNWLLGSKMLGGYQPFQTYGLDLVESCYNTYNSSTTGIGPETFVFIGEKGGTNGVNVKDYNFYGKNGFDYEVEQYILRPEVLESVFYAYRITGDQRWQDLSWKAFQSILKYCKAPAALSSIDSVKSSKPNLLDDSESFLYAETFKYIYLTFADPSVVNLDRYVLNTEGHPFLIDQPGKAKYQVDLGDTEPVPSPPPPTPTSQNGEEEKPGSVPVPKFSSLPDLGKLVQKPDGSYLLGGLLDLLDRASIEWMGNLERGS</sequence>
<evidence type="ECO:0000313" key="2">
    <source>
        <dbReference type="Proteomes" id="UP000245626"/>
    </source>
</evidence>
<keyword evidence="2" id="KW-1185">Reference proteome</keyword>
<gene>
    <name evidence="1" type="ORF">IE53DRAFT_362244</name>
</gene>
<keyword evidence="1" id="KW-0326">Glycosidase</keyword>